<accession>A0A4X1UAP7</accession>
<evidence type="ECO:0000256" key="9">
    <source>
        <dbReference type="ARBA" id="ARBA00024794"/>
    </source>
</evidence>
<feature type="chain" id="PRO_5021375445" description="Granulocyte colony-stimulating factor" evidence="11">
    <location>
        <begin position="22"/>
        <end position="341"/>
    </location>
</feature>
<evidence type="ECO:0000256" key="10">
    <source>
        <dbReference type="SAM" id="MobiDB-lite"/>
    </source>
</evidence>
<evidence type="ECO:0000256" key="11">
    <source>
        <dbReference type="SAM" id="SignalP"/>
    </source>
</evidence>
<dbReference type="AlphaFoldDB" id="A0A4X1UAP7"/>
<dbReference type="PROSITE" id="PS00254">
    <property type="entry name" value="INTERLEUKIN_6"/>
    <property type="match status" value="1"/>
</dbReference>
<evidence type="ECO:0000313" key="13">
    <source>
        <dbReference type="Proteomes" id="UP000314985"/>
    </source>
</evidence>
<dbReference type="GO" id="GO:0005125">
    <property type="term" value="F:cytokine activity"/>
    <property type="evidence" value="ECO:0007669"/>
    <property type="project" value="UniProtKB-KW"/>
</dbReference>
<dbReference type="Gene3D" id="1.20.1250.10">
    <property type="match status" value="2"/>
</dbReference>
<dbReference type="PANTHER" id="PTHR10511">
    <property type="entry name" value="GRANULOCYTE COLONY-STIMULATING FACTOR"/>
    <property type="match status" value="1"/>
</dbReference>
<dbReference type="PANTHER" id="PTHR10511:SF2">
    <property type="entry name" value="GRANULOCYTE COLONY-STIMULATING FACTOR"/>
    <property type="match status" value="1"/>
</dbReference>
<dbReference type="GO" id="GO:0006955">
    <property type="term" value="P:immune response"/>
    <property type="evidence" value="ECO:0007669"/>
    <property type="project" value="InterPro"/>
</dbReference>
<dbReference type="Pfam" id="PF16647">
    <property type="entry name" value="GCSF"/>
    <property type="match status" value="1"/>
</dbReference>
<comment type="similarity">
    <text evidence="2">Belongs to the IL-6 superfamily.</text>
</comment>
<keyword evidence="11" id="KW-0732">Signal</keyword>
<protein>
    <recommendedName>
        <fullName evidence="3">Granulocyte colony-stimulating factor</fullName>
    </recommendedName>
</protein>
<reference evidence="12" key="2">
    <citation type="submission" date="2025-08" db="UniProtKB">
        <authorList>
            <consortium name="Ensembl"/>
        </authorList>
    </citation>
    <scope>IDENTIFICATION</scope>
</reference>
<dbReference type="GO" id="GO:0045639">
    <property type="term" value="P:positive regulation of myeloid cell differentiation"/>
    <property type="evidence" value="ECO:0007669"/>
    <property type="project" value="InterPro"/>
</dbReference>
<keyword evidence="7" id="KW-1015">Disulfide bond</keyword>
<feature type="region of interest" description="Disordered" evidence="10">
    <location>
        <begin position="316"/>
        <end position="341"/>
    </location>
</feature>
<evidence type="ECO:0000256" key="8">
    <source>
        <dbReference type="ARBA" id="ARBA00023180"/>
    </source>
</evidence>
<keyword evidence="8" id="KW-0325">Glycoprotein</keyword>
<evidence type="ECO:0000313" key="12">
    <source>
        <dbReference type="Ensembl" id="ENSSSCP00070026933.1"/>
    </source>
</evidence>
<dbReference type="InterPro" id="IPR009079">
    <property type="entry name" value="4_helix_cytokine-like_core"/>
</dbReference>
<name>A0A4X1UAP7_PIG</name>
<reference evidence="12 13" key="1">
    <citation type="submission" date="2017-08" db="EMBL/GenBank/DDBJ databases">
        <title>USMARCv1.0.</title>
        <authorList>
            <person name="Hannum G.I."/>
            <person name="Koren S."/>
            <person name="Schroeder S.G."/>
            <person name="Chin S.C."/>
            <person name="Nonneman D.J."/>
            <person name="Becker S.A."/>
            <person name="Rosen B.D."/>
            <person name="Bickhart D.M."/>
            <person name="Putnam N.H."/>
            <person name="Green R.E."/>
            <person name="Tuggle C.K."/>
            <person name="Liu H."/>
            <person name="Rohrer G.A."/>
            <person name="Warr A."/>
            <person name="Hall R."/>
            <person name="Kim K."/>
            <person name="Hume D.A."/>
            <person name="Talbot R."/>
            <person name="Chow W."/>
            <person name="Howe K."/>
            <person name="Schwartz A.S."/>
            <person name="Watson M."/>
            <person name="Archibald A.L."/>
            <person name="Phillippy A.M."/>
            <person name="Smith T.P.L."/>
        </authorList>
    </citation>
    <scope>NUCLEOTIDE SEQUENCE [LARGE SCALE GENOMIC DNA]</scope>
</reference>
<comment type="function">
    <text evidence="9">Granulocyte/macrophage colony-stimulating factors are cytokines that act in hematopoiesis by controlling the production, differentiation, and function of 2 related white cell populations of the blood, the granulocytes and the monocytes-macrophages. This CSF induces granulocytes.</text>
</comment>
<evidence type="ECO:0000256" key="3">
    <source>
        <dbReference type="ARBA" id="ARBA00019452"/>
    </source>
</evidence>
<dbReference type="GO" id="GO:0008083">
    <property type="term" value="F:growth factor activity"/>
    <property type="evidence" value="ECO:0007669"/>
    <property type="project" value="UniProtKB-KW"/>
</dbReference>
<dbReference type="Proteomes" id="UP000314985">
    <property type="component" value="Chromosome 12"/>
</dbReference>
<keyword evidence="5" id="KW-0964">Secreted</keyword>
<evidence type="ECO:0000256" key="7">
    <source>
        <dbReference type="ARBA" id="ARBA00023157"/>
    </source>
</evidence>
<keyword evidence="4" id="KW-0202">Cytokine</keyword>
<evidence type="ECO:0000256" key="6">
    <source>
        <dbReference type="ARBA" id="ARBA00023030"/>
    </source>
</evidence>
<dbReference type="InterPro" id="IPR030473">
    <property type="entry name" value="IL6/GCSF/MGF_CS"/>
</dbReference>
<dbReference type="SMART" id="SM00126">
    <property type="entry name" value="IL6"/>
    <property type="match status" value="1"/>
</dbReference>
<comment type="subcellular location">
    <subcellularLocation>
        <location evidence="1">Secreted</location>
    </subcellularLocation>
</comment>
<dbReference type="InterPro" id="IPR040117">
    <property type="entry name" value="GCSF/MGF"/>
</dbReference>
<dbReference type="Ensembl" id="ENSSSCT00070032276.1">
    <property type="protein sequence ID" value="ENSSSCP00070026933.1"/>
    <property type="gene ID" value="ENSSSCG00070016393.1"/>
</dbReference>
<sequence>MKLMALQLLLWHIALWMVPEAAPLSPASSLPQSFLLKCLEQVRKIQADGAELQERLVSEGGRQRRVREGTEVLQEGAQRRGWGRRRRRDAWERIPPDWERRDWGVMDWQGEVEPWALAQSWGRGRTSWGQCWEGLAAEWTEEGEQEAWWEVEGGKDLREMGALGREDSPALSAPLTRHPSRPQCATHKLCHPQELVLLGHSLGLPQASLSSCSSQALQLTGCLNQLHGGLVLYQGLLQALAGISPELAPALDILQLDVTDLATNIWLQVSLSGSSKHWGPGPRWSSKAVLPARGSRGSLGLGQEPCRAGRGRGRWRYGATSPSQDPPPFPLVGGVNQFTGP</sequence>
<organism evidence="12 13">
    <name type="scientific">Sus scrofa</name>
    <name type="common">Pig</name>
    <dbReference type="NCBI Taxonomy" id="9823"/>
    <lineage>
        <taxon>Eukaryota</taxon>
        <taxon>Metazoa</taxon>
        <taxon>Chordata</taxon>
        <taxon>Craniata</taxon>
        <taxon>Vertebrata</taxon>
        <taxon>Euteleostomi</taxon>
        <taxon>Mammalia</taxon>
        <taxon>Eutheria</taxon>
        <taxon>Laurasiatheria</taxon>
        <taxon>Artiodactyla</taxon>
        <taxon>Suina</taxon>
        <taxon>Suidae</taxon>
        <taxon>Sus</taxon>
    </lineage>
</organism>
<proteinExistence type="inferred from homology"/>
<dbReference type="SUPFAM" id="SSF47266">
    <property type="entry name" value="4-helical cytokines"/>
    <property type="match status" value="1"/>
</dbReference>
<gene>
    <name evidence="12" type="primary">CSF3</name>
</gene>
<dbReference type="GO" id="GO:0005615">
    <property type="term" value="C:extracellular space"/>
    <property type="evidence" value="ECO:0007669"/>
    <property type="project" value="UniProtKB-KW"/>
</dbReference>
<evidence type="ECO:0000256" key="1">
    <source>
        <dbReference type="ARBA" id="ARBA00004613"/>
    </source>
</evidence>
<evidence type="ECO:0000256" key="4">
    <source>
        <dbReference type="ARBA" id="ARBA00022514"/>
    </source>
</evidence>
<dbReference type="InterPro" id="IPR030474">
    <property type="entry name" value="IL-6/GCSF/MGF"/>
</dbReference>
<feature type="signal peptide" evidence="11">
    <location>
        <begin position="1"/>
        <end position="21"/>
    </location>
</feature>
<evidence type="ECO:0000256" key="2">
    <source>
        <dbReference type="ARBA" id="ARBA00007432"/>
    </source>
</evidence>
<evidence type="ECO:0000256" key="5">
    <source>
        <dbReference type="ARBA" id="ARBA00022525"/>
    </source>
</evidence>
<keyword evidence="6" id="KW-0339">Growth factor</keyword>